<feature type="compositionally biased region" description="Polar residues" evidence="1">
    <location>
        <begin position="309"/>
        <end position="318"/>
    </location>
</feature>
<name>M4B2B8_HYAAE</name>
<dbReference type="EMBL" id="JH597777">
    <property type="status" value="NOT_ANNOTATED_CDS"/>
    <property type="molecule type" value="Genomic_DNA"/>
</dbReference>
<evidence type="ECO:0000313" key="2">
    <source>
        <dbReference type="EnsemblProtists" id="HpaP800416"/>
    </source>
</evidence>
<dbReference type="STRING" id="559515.M4B2B8"/>
<feature type="region of interest" description="Disordered" evidence="1">
    <location>
        <begin position="309"/>
        <end position="353"/>
    </location>
</feature>
<dbReference type="HOGENOM" id="CLU_643235_0_0_1"/>
<evidence type="ECO:0000256" key="1">
    <source>
        <dbReference type="SAM" id="MobiDB-lite"/>
    </source>
</evidence>
<evidence type="ECO:0000313" key="3">
    <source>
        <dbReference type="Proteomes" id="UP000011713"/>
    </source>
</evidence>
<keyword evidence="3" id="KW-1185">Reference proteome</keyword>
<organism evidence="2 3">
    <name type="scientific">Hyaloperonospora arabidopsidis (strain Emoy2)</name>
    <name type="common">Downy mildew agent</name>
    <name type="synonym">Peronospora arabidopsidis</name>
    <dbReference type="NCBI Taxonomy" id="559515"/>
    <lineage>
        <taxon>Eukaryota</taxon>
        <taxon>Sar</taxon>
        <taxon>Stramenopiles</taxon>
        <taxon>Oomycota</taxon>
        <taxon>Peronosporomycetes</taxon>
        <taxon>Peronosporales</taxon>
        <taxon>Peronosporaceae</taxon>
        <taxon>Hyaloperonospora</taxon>
    </lineage>
</organism>
<dbReference type="Proteomes" id="UP000011713">
    <property type="component" value="Unassembled WGS sequence"/>
</dbReference>
<dbReference type="VEuPathDB" id="FungiDB:HpaG800416"/>
<sequence length="353" mass="39238">MSPTHIELPYRSAPHTFRSSECNSDWTKRTWQTHSSALAMVLAHKRRRVVGNNNGSDKSEQDSLDMDEQLTEFVEIVGDEDYDTTTQPSQWMQSCLWEDVTDDVIHAPRHTSIPSESSSSISCSPHERRAFTRPSYLTTIKVIPEENVDGSQPSGDDKRSLSNTFTVGEPAFIKPAGIPKFDVVPRRHSWPGGFEDATNCASTTRTTMRPFATWLSGSDKSQNVTSEPQWVQRRSVKRDCSFIDNSSNYAVNGRQLLESAPATSASMDELSCSRVIKLTNGCFDSSDSLQGVSEVPRSISCFQSEPTAAVSSSVTGPSSWPMGFQPRLPRKKRRKAGQLTLDSFFPPKQSSTR</sequence>
<reference evidence="2" key="2">
    <citation type="submission" date="2015-06" db="UniProtKB">
        <authorList>
            <consortium name="EnsemblProtists"/>
        </authorList>
    </citation>
    <scope>IDENTIFICATION</scope>
    <source>
        <strain evidence="2">Emoy2</strain>
    </source>
</reference>
<dbReference type="eggNOG" id="ENOG502SD0V">
    <property type="taxonomic scope" value="Eukaryota"/>
</dbReference>
<accession>M4B2B8</accession>
<dbReference type="InParanoid" id="M4B2B8"/>
<proteinExistence type="predicted"/>
<dbReference type="AlphaFoldDB" id="M4B2B8"/>
<protein>
    <submittedName>
        <fullName evidence="2">Uncharacterized protein</fullName>
    </submittedName>
</protein>
<reference evidence="3" key="1">
    <citation type="journal article" date="2010" name="Science">
        <title>Signatures of adaptation to obligate biotrophy in the Hyaloperonospora arabidopsidis genome.</title>
        <authorList>
            <person name="Baxter L."/>
            <person name="Tripathy S."/>
            <person name="Ishaque N."/>
            <person name="Boot N."/>
            <person name="Cabral A."/>
            <person name="Kemen E."/>
            <person name="Thines M."/>
            <person name="Ah-Fong A."/>
            <person name="Anderson R."/>
            <person name="Badejoko W."/>
            <person name="Bittner-Eddy P."/>
            <person name="Boore J.L."/>
            <person name="Chibucos M.C."/>
            <person name="Coates M."/>
            <person name="Dehal P."/>
            <person name="Delehaunty K."/>
            <person name="Dong S."/>
            <person name="Downton P."/>
            <person name="Dumas B."/>
            <person name="Fabro G."/>
            <person name="Fronick C."/>
            <person name="Fuerstenberg S.I."/>
            <person name="Fulton L."/>
            <person name="Gaulin E."/>
            <person name="Govers F."/>
            <person name="Hughes L."/>
            <person name="Humphray S."/>
            <person name="Jiang R.H."/>
            <person name="Judelson H."/>
            <person name="Kamoun S."/>
            <person name="Kyung K."/>
            <person name="Meijer H."/>
            <person name="Minx P."/>
            <person name="Morris P."/>
            <person name="Nelson J."/>
            <person name="Phuntumart V."/>
            <person name="Qutob D."/>
            <person name="Rehmany A."/>
            <person name="Rougon-Cardoso A."/>
            <person name="Ryden P."/>
            <person name="Torto-Alalibo T."/>
            <person name="Studholme D."/>
            <person name="Wang Y."/>
            <person name="Win J."/>
            <person name="Wood J."/>
            <person name="Clifton S.W."/>
            <person name="Rogers J."/>
            <person name="Van den Ackerveken G."/>
            <person name="Jones J.D."/>
            <person name="McDowell J.M."/>
            <person name="Beynon J."/>
            <person name="Tyler B.M."/>
        </authorList>
    </citation>
    <scope>NUCLEOTIDE SEQUENCE [LARGE SCALE GENOMIC DNA]</scope>
    <source>
        <strain evidence="3">Emoy2</strain>
    </source>
</reference>
<dbReference type="EnsemblProtists" id="HpaT800416">
    <property type="protein sequence ID" value="HpaP800416"/>
    <property type="gene ID" value="HpaG800416"/>
</dbReference>